<dbReference type="SUPFAM" id="SSF47676">
    <property type="entry name" value="Conserved domain common to transcription factors TFIIS, elongin A, CRSP70"/>
    <property type="match status" value="1"/>
</dbReference>
<evidence type="ECO:0000256" key="1">
    <source>
        <dbReference type="ARBA" id="ARBA00004123"/>
    </source>
</evidence>
<evidence type="ECO:0000259" key="5">
    <source>
        <dbReference type="PROSITE" id="PS51319"/>
    </source>
</evidence>
<evidence type="ECO:0000256" key="4">
    <source>
        <dbReference type="SAM" id="MobiDB-lite"/>
    </source>
</evidence>
<evidence type="ECO:0000313" key="6">
    <source>
        <dbReference type="EnsemblPlants" id="OB03G20000.1"/>
    </source>
</evidence>
<dbReference type="PANTHER" id="PTHR47853">
    <property type="entry name" value="EXPRESSED PROTEIN"/>
    <property type="match status" value="1"/>
</dbReference>
<feature type="compositionally biased region" description="Low complexity" evidence="4">
    <location>
        <begin position="266"/>
        <end position="277"/>
    </location>
</feature>
<reference evidence="6" key="2">
    <citation type="submission" date="2013-04" db="UniProtKB">
        <authorList>
            <consortium name="EnsemblPlants"/>
        </authorList>
    </citation>
    <scope>IDENTIFICATION</scope>
</reference>
<dbReference type="Proteomes" id="UP000006038">
    <property type="component" value="Chromosome 3"/>
</dbReference>
<keyword evidence="7" id="KW-1185">Reference proteome</keyword>
<dbReference type="Gene3D" id="1.20.930.10">
    <property type="entry name" value="Conserved domain common to transcription factors TFIIS, elongin A, CRSP70"/>
    <property type="match status" value="1"/>
</dbReference>
<name>J3LLS4_ORYBR</name>
<evidence type="ECO:0000256" key="2">
    <source>
        <dbReference type="ARBA" id="ARBA00023242"/>
    </source>
</evidence>
<dbReference type="Gramene" id="OB03G20000.1">
    <property type="protein sequence ID" value="OB03G20000.1"/>
    <property type="gene ID" value="OB03G20000"/>
</dbReference>
<dbReference type="PANTHER" id="PTHR47853:SF1">
    <property type="entry name" value="EXPRESSED PROTEIN"/>
    <property type="match status" value="1"/>
</dbReference>
<dbReference type="GO" id="GO:0005634">
    <property type="term" value="C:nucleus"/>
    <property type="evidence" value="ECO:0007669"/>
    <property type="project" value="UniProtKB-SubCell"/>
</dbReference>
<feature type="region of interest" description="Disordered" evidence="4">
    <location>
        <begin position="164"/>
        <end position="188"/>
    </location>
</feature>
<organism evidence="6">
    <name type="scientific">Oryza brachyantha</name>
    <name type="common">malo sina</name>
    <dbReference type="NCBI Taxonomy" id="4533"/>
    <lineage>
        <taxon>Eukaryota</taxon>
        <taxon>Viridiplantae</taxon>
        <taxon>Streptophyta</taxon>
        <taxon>Embryophyta</taxon>
        <taxon>Tracheophyta</taxon>
        <taxon>Spermatophyta</taxon>
        <taxon>Magnoliopsida</taxon>
        <taxon>Liliopsida</taxon>
        <taxon>Poales</taxon>
        <taxon>Poaceae</taxon>
        <taxon>BOP clade</taxon>
        <taxon>Oryzoideae</taxon>
        <taxon>Oryzeae</taxon>
        <taxon>Oryzinae</taxon>
        <taxon>Oryza</taxon>
    </lineage>
</organism>
<proteinExistence type="predicted"/>
<dbReference type="InterPro" id="IPR035441">
    <property type="entry name" value="TFIIS/LEDGF_dom_sf"/>
</dbReference>
<protein>
    <recommendedName>
        <fullName evidence="5">TFIIS N-terminal domain-containing protein</fullName>
    </recommendedName>
</protein>
<comment type="subcellular location">
    <subcellularLocation>
        <location evidence="1 3">Nucleus</location>
    </subcellularLocation>
</comment>
<dbReference type="InterPro" id="IPR003617">
    <property type="entry name" value="TFIIS/CRSP70_N_sub"/>
</dbReference>
<evidence type="ECO:0000313" key="7">
    <source>
        <dbReference type="Proteomes" id="UP000006038"/>
    </source>
</evidence>
<keyword evidence="2 3" id="KW-0539">Nucleus</keyword>
<dbReference type="InterPro" id="IPR017923">
    <property type="entry name" value="TFIIS_N"/>
</dbReference>
<dbReference type="EnsemblPlants" id="OB03G20000.1">
    <property type="protein sequence ID" value="OB03G20000.1"/>
    <property type="gene ID" value="OB03G20000"/>
</dbReference>
<dbReference type="HOGENOM" id="CLU_044533_0_0_1"/>
<feature type="region of interest" description="Disordered" evidence="4">
    <location>
        <begin position="247"/>
        <end position="277"/>
    </location>
</feature>
<dbReference type="OMA" id="ARQAPGM"/>
<sequence length="277" mass="30962">MVAQGPLRRWKPFLPAFSSIDAAIVAAEPGLSRVEFRDARLKILEMLRGATDDEVAEELCIVLDGVMIESLRTLEMVPAMPDMLRSTDLAKDVGALRDHKSERVRDLATGIVRGWRASVKDQIVKYVAAMKKVSQVLEPDETDDHLRAEKAKILEPSAAPKKMANAWESSFPKKESTPVAKTAEMERPRQKLPAAAGSFRQETVAACSAGEKARIPLNVAKRKLRESYQEAEDAKRQRTVRVIEAPDMAKQRRRKMHPILGERTQSRCSSSSITRSF</sequence>
<dbReference type="PROSITE" id="PS51319">
    <property type="entry name" value="TFIIS_N"/>
    <property type="match status" value="1"/>
</dbReference>
<evidence type="ECO:0000256" key="3">
    <source>
        <dbReference type="PROSITE-ProRule" id="PRU00649"/>
    </source>
</evidence>
<reference evidence="6" key="1">
    <citation type="journal article" date="2013" name="Nat. Commun.">
        <title>Whole-genome sequencing of Oryza brachyantha reveals mechanisms underlying Oryza genome evolution.</title>
        <authorList>
            <person name="Chen J."/>
            <person name="Huang Q."/>
            <person name="Gao D."/>
            <person name="Wang J."/>
            <person name="Lang Y."/>
            <person name="Liu T."/>
            <person name="Li B."/>
            <person name="Bai Z."/>
            <person name="Luis Goicoechea J."/>
            <person name="Liang C."/>
            <person name="Chen C."/>
            <person name="Zhang W."/>
            <person name="Sun S."/>
            <person name="Liao Y."/>
            <person name="Zhang X."/>
            <person name="Yang L."/>
            <person name="Song C."/>
            <person name="Wang M."/>
            <person name="Shi J."/>
            <person name="Liu G."/>
            <person name="Liu J."/>
            <person name="Zhou H."/>
            <person name="Zhou W."/>
            <person name="Yu Q."/>
            <person name="An N."/>
            <person name="Chen Y."/>
            <person name="Cai Q."/>
            <person name="Wang B."/>
            <person name="Liu B."/>
            <person name="Min J."/>
            <person name="Huang Y."/>
            <person name="Wu H."/>
            <person name="Li Z."/>
            <person name="Zhang Y."/>
            <person name="Yin Y."/>
            <person name="Song W."/>
            <person name="Jiang J."/>
            <person name="Jackson S.A."/>
            <person name="Wing R.A."/>
            <person name="Wang J."/>
            <person name="Chen M."/>
        </authorList>
    </citation>
    <scope>NUCLEOTIDE SEQUENCE [LARGE SCALE GENOMIC DNA]</scope>
    <source>
        <strain evidence="6">cv. IRGC 101232</strain>
    </source>
</reference>
<dbReference type="STRING" id="4533.J3LLS4"/>
<dbReference type="Pfam" id="PF08711">
    <property type="entry name" value="Med26"/>
    <property type="match status" value="1"/>
</dbReference>
<feature type="domain" description="TFIIS N-terminal" evidence="5">
    <location>
        <begin position="45"/>
        <end position="122"/>
    </location>
</feature>
<accession>J3LLS4</accession>
<dbReference type="AlphaFoldDB" id="J3LLS4"/>
<dbReference type="SMART" id="SM00509">
    <property type="entry name" value="TFS2N"/>
    <property type="match status" value="1"/>
</dbReference>
<dbReference type="eggNOG" id="ENOG502R3F6">
    <property type="taxonomic scope" value="Eukaryota"/>
</dbReference>